<name>A0A8X6WQ65_9ARAC</name>
<protein>
    <submittedName>
        <fullName evidence="1">Uncharacterized protein</fullName>
    </submittedName>
</protein>
<dbReference type="Proteomes" id="UP000886998">
    <property type="component" value="Unassembled WGS sequence"/>
</dbReference>
<keyword evidence="2" id="KW-1185">Reference proteome</keyword>
<dbReference type="EMBL" id="BMAV01001337">
    <property type="protein sequence ID" value="GFY39328.1"/>
    <property type="molecule type" value="Genomic_DNA"/>
</dbReference>
<evidence type="ECO:0000313" key="2">
    <source>
        <dbReference type="Proteomes" id="UP000886998"/>
    </source>
</evidence>
<gene>
    <name evidence="1" type="ORF">TNIN_389491</name>
</gene>
<proteinExistence type="predicted"/>
<evidence type="ECO:0000313" key="1">
    <source>
        <dbReference type="EMBL" id="GFY39328.1"/>
    </source>
</evidence>
<comment type="caution">
    <text evidence="1">The sequence shown here is derived from an EMBL/GenBank/DDBJ whole genome shotgun (WGS) entry which is preliminary data.</text>
</comment>
<dbReference type="AlphaFoldDB" id="A0A8X6WQ65"/>
<reference evidence="1" key="1">
    <citation type="submission" date="2020-08" db="EMBL/GenBank/DDBJ databases">
        <title>Multicomponent nature underlies the extraordinary mechanical properties of spider dragline silk.</title>
        <authorList>
            <person name="Kono N."/>
            <person name="Nakamura H."/>
            <person name="Mori M."/>
            <person name="Yoshida Y."/>
            <person name="Ohtoshi R."/>
            <person name="Malay A.D."/>
            <person name="Moran D.A.P."/>
            <person name="Tomita M."/>
            <person name="Numata K."/>
            <person name="Arakawa K."/>
        </authorList>
    </citation>
    <scope>NUCLEOTIDE SEQUENCE</scope>
</reference>
<sequence length="128" mass="13496">MAARDNIILLEEFVSYKKVIFFALVAALCCESTYIGGSYGPGGGYAYNVPGFGYGGLRPYPYGVPGLPSGVYGGGLAYNDFYGSNYGIDGPYGAGFFNKGVFAPSPFKYGFGSNLGLFGGNYGYVVKK</sequence>
<accession>A0A8X6WQ65</accession>
<organism evidence="1 2">
    <name type="scientific">Trichonephila inaurata madagascariensis</name>
    <dbReference type="NCBI Taxonomy" id="2747483"/>
    <lineage>
        <taxon>Eukaryota</taxon>
        <taxon>Metazoa</taxon>
        <taxon>Ecdysozoa</taxon>
        <taxon>Arthropoda</taxon>
        <taxon>Chelicerata</taxon>
        <taxon>Arachnida</taxon>
        <taxon>Araneae</taxon>
        <taxon>Araneomorphae</taxon>
        <taxon>Entelegynae</taxon>
        <taxon>Araneoidea</taxon>
        <taxon>Nephilidae</taxon>
        <taxon>Trichonephila</taxon>
        <taxon>Trichonephila inaurata</taxon>
    </lineage>
</organism>